<evidence type="ECO:0000256" key="11">
    <source>
        <dbReference type="ARBA" id="ARBA00023239"/>
    </source>
</evidence>
<keyword evidence="11 15" id="KW-0456">Lyase</keyword>
<dbReference type="HOGENOM" id="CLU_026342_2_1_7"/>
<feature type="domain" description="Photolyase/cryptochrome alpha/beta" evidence="14">
    <location>
        <begin position="22"/>
        <end position="154"/>
    </location>
</feature>
<evidence type="ECO:0000256" key="10">
    <source>
        <dbReference type="ARBA" id="ARBA00023204"/>
    </source>
</evidence>
<evidence type="ECO:0000256" key="4">
    <source>
        <dbReference type="ARBA" id="ARBA00013149"/>
    </source>
</evidence>
<keyword evidence="8" id="KW-0274">FAD</keyword>
<evidence type="ECO:0000256" key="1">
    <source>
        <dbReference type="ARBA" id="ARBA00001932"/>
    </source>
</evidence>
<comment type="catalytic activity">
    <reaction evidence="13">
        <text>cyclobutadipyrimidine (in DNA) = 2 pyrimidine residues (in DNA).</text>
        <dbReference type="EC" id="4.1.99.3"/>
    </reaction>
</comment>
<keyword evidence="9" id="KW-0238">DNA-binding</keyword>
<dbReference type="AlphaFoldDB" id="E1QL75"/>
<evidence type="ECO:0000256" key="3">
    <source>
        <dbReference type="ARBA" id="ARBA00006409"/>
    </source>
</evidence>
<protein>
    <recommendedName>
        <fullName evidence="5">Deoxyribodipyrimidine photo-lyase</fullName>
        <ecNumber evidence="4">4.1.99.3</ecNumber>
    </recommendedName>
    <alternativeName>
        <fullName evidence="12">DNA photolyase</fullName>
    </alternativeName>
</protein>
<gene>
    <name evidence="15" type="ordered locus">Deba_1975</name>
</gene>
<keyword evidence="10" id="KW-0234">DNA repair</keyword>
<evidence type="ECO:0000256" key="2">
    <source>
        <dbReference type="ARBA" id="ARBA00001974"/>
    </source>
</evidence>
<dbReference type="EC" id="4.1.99.3" evidence="4"/>
<reference evidence="15 16" key="1">
    <citation type="journal article" date="2010" name="Stand. Genomic Sci.">
        <title>Complete genome sequence of Desulfarculus baarsii type strain (2st14).</title>
        <authorList>
            <person name="Sun H."/>
            <person name="Spring S."/>
            <person name="Lapidus A."/>
            <person name="Davenport K."/>
            <person name="Del Rio T.G."/>
            <person name="Tice H."/>
            <person name="Nolan M."/>
            <person name="Copeland A."/>
            <person name="Cheng J.F."/>
            <person name="Lucas S."/>
            <person name="Tapia R."/>
            <person name="Goodwin L."/>
            <person name="Pitluck S."/>
            <person name="Ivanova N."/>
            <person name="Pagani I."/>
            <person name="Mavromatis K."/>
            <person name="Ovchinnikova G."/>
            <person name="Pati A."/>
            <person name="Chen A."/>
            <person name="Palaniappan K."/>
            <person name="Hauser L."/>
            <person name="Chang Y.J."/>
            <person name="Jeffries C.D."/>
            <person name="Detter J.C."/>
            <person name="Han C."/>
            <person name="Rohde M."/>
            <person name="Brambilla E."/>
            <person name="Goker M."/>
            <person name="Woyke T."/>
            <person name="Bristow J."/>
            <person name="Eisen J.A."/>
            <person name="Markowitz V."/>
            <person name="Hugenholtz P."/>
            <person name="Kyrpides N.C."/>
            <person name="Klenk H.P."/>
            <person name="Land M."/>
        </authorList>
    </citation>
    <scope>NUCLEOTIDE SEQUENCE [LARGE SCALE GENOMIC DNA]</scope>
    <source>
        <strain evidence="16">ATCC 33931 / DSM 2075 / LMG 7858 / VKM B-1802 / 2st14</strain>
    </source>
</reference>
<dbReference type="InterPro" id="IPR006050">
    <property type="entry name" value="DNA_photolyase_N"/>
</dbReference>
<dbReference type="Proteomes" id="UP000009047">
    <property type="component" value="Chromosome"/>
</dbReference>
<accession>E1QL75</accession>
<evidence type="ECO:0000256" key="6">
    <source>
        <dbReference type="ARBA" id="ARBA00022630"/>
    </source>
</evidence>
<evidence type="ECO:0000256" key="13">
    <source>
        <dbReference type="ARBA" id="ARBA00033999"/>
    </source>
</evidence>
<organism evidence="15 16">
    <name type="scientific">Desulfarculus baarsii (strain ATCC 33931 / DSM 2075 / LMG 7858 / VKM B-1802 / 2st14)</name>
    <dbReference type="NCBI Taxonomy" id="644282"/>
    <lineage>
        <taxon>Bacteria</taxon>
        <taxon>Pseudomonadati</taxon>
        <taxon>Thermodesulfobacteriota</taxon>
        <taxon>Desulfarculia</taxon>
        <taxon>Desulfarculales</taxon>
        <taxon>Desulfarculaceae</taxon>
        <taxon>Desulfarculus</taxon>
    </lineage>
</organism>
<dbReference type="eggNOG" id="COG0415">
    <property type="taxonomic scope" value="Bacteria"/>
</dbReference>
<dbReference type="SUPFAM" id="SSF48173">
    <property type="entry name" value="Cryptochrome/photolyase FAD-binding domain"/>
    <property type="match status" value="1"/>
</dbReference>
<dbReference type="Gene3D" id="1.25.40.80">
    <property type="match status" value="1"/>
</dbReference>
<name>E1QL75_DESB2</name>
<comment type="similarity">
    <text evidence="3">Belongs to the DNA photolyase class-2 family.</text>
</comment>
<evidence type="ECO:0000256" key="9">
    <source>
        <dbReference type="ARBA" id="ARBA00023125"/>
    </source>
</evidence>
<dbReference type="PROSITE" id="PS51645">
    <property type="entry name" value="PHR_CRY_ALPHA_BETA"/>
    <property type="match status" value="1"/>
</dbReference>
<comment type="cofactor">
    <cofactor evidence="1">
        <name>(6R)-5,10-methylene-5,6,7,8-tetrahydrofolate</name>
        <dbReference type="ChEBI" id="CHEBI:15636"/>
    </cofactor>
</comment>
<proteinExistence type="inferred from homology"/>
<evidence type="ECO:0000313" key="15">
    <source>
        <dbReference type="EMBL" id="ADK85340.1"/>
    </source>
</evidence>
<dbReference type="Gene3D" id="1.10.579.10">
    <property type="entry name" value="DNA Cyclobutane Dipyrimidine Photolyase, subunit A, domain 3"/>
    <property type="match status" value="1"/>
</dbReference>
<evidence type="ECO:0000259" key="14">
    <source>
        <dbReference type="PROSITE" id="PS51645"/>
    </source>
</evidence>
<comment type="cofactor">
    <cofactor evidence="2">
        <name>FAD</name>
        <dbReference type="ChEBI" id="CHEBI:57692"/>
    </cofactor>
</comment>
<dbReference type="STRING" id="644282.Deba_1975"/>
<dbReference type="GO" id="GO:0003677">
    <property type="term" value="F:DNA binding"/>
    <property type="evidence" value="ECO:0007669"/>
    <property type="project" value="UniProtKB-KW"/>
</dbReference>
<sequence>MQPVPTIRIRPLNQRPLDPAGDYVLYWMCAQRRTGWNFGLQRAAWLAGELKRPLVILEALRLDYPHASERLHCFILQGMAANAAALAGRGALYYPYVEPARGAGKGLLAALAQRACAVVADDYPTFFIPAMLAAAAAQCAARLEAVDSCGLLPLAASDHAFPTAHAFRRFLQKNLPEHLAQPPVADPLAGLPAPPPILPRWIIERWPPAWSADLARPQALIAGLAIDHAVGPVVGRVGGAAAAGATLARFLGRGLALYDQLRNQPAEDVGSGLSPYLHFGHIAAHQVFAALADVEGWSPQRVGGPAKGARQGWWGLSPTAEAFADQFITWRELGYNFCHHRPGQEGKLESLPDWAGQTLAAHAADPRPYVYDLERLETARTHGAIWNAAQNQLRQEGRIHNYLRMLWGKKILHWTETPAQALAIMVHLNDRWALDGRDPNSHSGIMWCLGRYDRPWGPERPVFGKVRYMSMANTARKLRLGPYLARWSPATP</sequence>
<dbReference type="InterPro" id="IPR036155">
    <property type="entry name" value="Crypto/Photolyase_N_sf"/>
</dbReference>
<dbReference type="KEGG" id="dbr:Deba_1975"/>
<dbReference type="PANTHER" id="PTHR10211">
    <property type="entry name" value="DEOXYRIBODIPYRIMIDINE PHOTOLYASE"/>
    <property type="match status" value="1"/>
</dbReference>
<dbReference type="GO" id="GO:0000719">
    <property type="term" value="P:photoreactive repair"/>
    <property type="evidence" value="ECO:0007669"/>
    <property type="project" value="TreeGrafter"/>
</dbReference>
<evidence type="ECO:0000256" key="8">
    <source>
        <dbReference type="ARBA" id="ARBA00022827"/>
    </source>
</evidence>
<keyword evidence="7" id="KW-0227">DNA damage</keyword>
<dbReference type="InterPro" id="IPR052219">
    <property type="entry name" value="Photolyase_Class-2"/>
</dbReference>
<keyword evidence="16" id="KW-1185">Reference proteome</keyword>
<dbReference type="FunFam" id="1.10.579.10:FF:000002">
    <property type="entry name" value="Deoxyribodipyrimidine photolyase"/>
    <property type="match status" value="1"/>
</dbReference>
<keyword evidence="6" id="KW-0285">Flavoprotein</keyword>
<dbReference type="GO" id="GO:0003904">
    <property type="term" value="F:deoxyribodipyrimidine photo-lyase activity"/>
    <property type="evidence" value="ECO:0007669"/>
    <property type="project" value="UniProtKB-EC"/>
</dbReference>
<evidence type="ECO:0000256" key="7">
    <source>
        <dbReference type="ARBA" id="ARBA00022763"/>
    </source>
</evidence>
<dbReference type="SUPFAM" id="SSF52425">
    <property type="entry name" value="Cryptochrome/photolyase, N-terminal domain"/>
    <property type="match status" value="1"/>
</dbReference>
<dbReference type="InterPro" id="IPR014729">
    <property type="entry name" value="Rossmann-like_a/b/a_fold"/>
</dbReference>
<dbReference type="PANTHER" id="PTHR10211:SF0">
    <property type="entry name" value="DEOXYRIBODIPYRIMIDINE PHOTO-LYASE"/>
    <property type="match status" value="1"/>
</dbReference>
<evidence type="ECO:0000256" key="5">
    <source>
        <dbReference type="ARBA" id="ARBA00014046"/>
    </source>
</evidence>
<dbReference type="Gene3D" id="3.40.50.620">
    <property type="entry name" value="HUPs"/>
    <property type="match status" value="1"/>
</dbReference>
<dbReference type="InterPro" id="IPR036134">
    <property type="entry name" value="Crypto/Photolyase_FAD-like_sf"/>
</dbReference>
<dbReference type="RefSeq" id="WP_013258781.1">
    <property type="nucleotide sequence ID" value="NC_014365.1"/>
</dbReference>
<evidence type="ECO:0000256" key="12">
    <source>
        <dbReference type="ARBA" id="ARBA00031671"/>
    </source>
</evidence>
<dbReference type="EMBL" id="CP002085">
    <property type="protein sequence ID" value="ADK85340.1"/>
    <property type="molecule type" value="Genomic_DNA"/>
</dbReference>
<evidence type="ECO:0000313" key="16">
    <source>
        <dbReference type="Proteomes" id="UP000009047"/>
    </source>
</evidence>